<evidence type="ECO:0000313" key="5">
    <source>
        <dbReference type="EMBL" id="KAK0556432.1"/>
    </source>
</evidence>
<evidence type="ECO:0000259" key="4">
    <source>
        <dbReference type="SMART" id="SM00382"/>
    </source>
</evidence>
<dbReference type="SMART" id="SM00382">
    <property type="entry name" value="AAA"/>
    <property type="match status" value="2"/>
</dbReference>
<dbReference type="AlphaFoldDB" id="A0AAN6GT55"/>
<gene>
    <name evidence="5" type="primary">AFG2</name>
    <name evidence="5" type="ORF">OC846_001129</name>
</gene>
<dbReference type="PROSITE" id="PS00674">
    <property type="entry name" value="AAA"/>
    <property type="match status" value="2"/>
</dbReference>
<dbReference type="InterPro" id="IPR050168">
    <property type="entry name" value="AAA_ATPase_domain"/>
</dbReference>
<dbReference type="InterPro" id="IPR003960">
    <property type="entry name" value="ATPase_AAA_CS"/>
</dbReference>
<evidence type="ECO:0000256" key="2">
    <source>
        <dbReference type="ARBA" id="ARBA00022840"/>
    </source>
</evidence>
<sequence>MAATASGSGSASAMPLVLSLISSASTAGPLGSSVSRSAPSSRIFVNAETLRARKIFAGQPVRLSRVSQQDQHGNKCICGIAWPSFNLAAETVQVSEDADLSLASSSPGSLKNGESVLLESVTNAVAVPSLTLLLHLTSGGATSETPTAPTLESSELQLLLALAKDTLVESGYCQIGHRFVVRLQGINYVLEVSSPPKHDESLSSAVLHITRSCAIEISVASQAQGSEVGAQVNDGSSASKIAYEDVGGLDRQVEEIRELVELPLQRPELFSQYSLRPPKGVLLFGPPGTGKTTLARLAAASIPSATTFIINGPELSSPYHGETEQRLRALFEQARAASPAVIVIDEIDALAPRRDESTTAGAGSGAGEVEKRTVATLLTLLDGIEQGSKGDGNSEDGVKGPARIVVIGATNRPNALDPALRRPGRLDREIEIGIPTAESRAAILRVMLRKVPHLVTDEQIDEIASQTHGYVGADLSSLVREAGMRVIRRVSKGTSEQETAASVSQALGNLSLSDQPGSDATSSHSNDLLQYADLQAAKAQIRPSAMREIVLEAPKVYWSDIVSTDQTQSRVREAVEWPLKHAAAFRRLGIRPPRGVLLYGPPGCSKTMIAQALATESGLNFFAVKGPELYSKYVGESERALRELFRKARAAAPSVIFLDEIDALTTTRGDEGGAVSDRVIATLLTELDGVESATSIVIVAATNRPQVIDPALLRPGRLDRLLYVSPPDVVARRRLLELQTGKMAVAAGDLNLDALADLTEGCSGAEIMSVCQEAGMMALAESVDAEKIRQDHFEQAARSVRRRISPAMLGSYEAWRNQQNV</sequence>
<dbReference type="PANTHER" id="PTHR23077">
    <property type="entry name" value="AAA-FAMILY ATPASE"/>
    <property type="match status" value="1"/>
</dbReference>
<proteinExistence type="predicted"/>
<evidence type="ECO:0000256" key="3">
    <source>
        <dbReference type="SAM" id="SignalP"/>
    </source>
</evidence>
<feature type="chain" id="PRO_5043021604" evidence="3">
    <location>
        <begin position="27"/>
        <end position="821"/>
    </location>
</feature>
<dbReference type="InterPro" id="IPR027417">
    <property type="entry name" value="P-loop_NTPase"/>
</dbReference>
<dbReference type="GO" id="GO:0005524">
    <property type="term" value="F:ATP binding"/>
    <property type="evidence" value="ECO:0007669"/>
    <property type="project" value="UniProtKB-KW"/>
</dbReference>
<keyword evidence="1" id="KW-0547">Nucleotide-binding</keyword>
<dbReference type="CDD" id="cd19511">
    <property type="entry name" value="RecA-like_CDC48_r2-like"/>
    <property type="match status" value="1"/>
</dbReference>
<feature type="signal peptide" evidence="3">
    <location>
        <begin position="1"/>
        <end position="26"/>
    </location>
</feature>
<evidence type="ECO:0000256" key="1">
    <source>
        <dbReference type="ARBA" id="ARBA00022741"/>
    </source>
</evidence>
<evidence type="ECO:0000313" key="6">
    <source>
        <dbReference type="Proteomes" id="UP001176517"/>
    </source>
</evidence>
<name>A0AAN6GT55_9BASI</name>
<dbReference type="InterPro" id="IPR003959">
    <property type="entry name" value="ATPase_AAA_core"/>
</dbReference>
<dbReference type="EMBL" id="JAPDMZ010000015">
    <property type="protein sequence ID" value="KAK0556432.1"/>
    <property type="molecule type" value="Genomic_DNA"/>
</dbReference>
<dbReference type="FunFam" id="3.40.50.300:FF:001985">
    <property type="entry name" value="Chromosome 9, whole genome shotgun sequence"/>
    <property type="match status" value="1"/>
</dbReference>
<dbReference type="GO" id="GO:0016887">
    <property type="term" value="F:ATP hydrolysis activity"/>
    <property type="evidence" value="ECO:0007669"/>
    <property type="project" value="InterPro"/>
</dbReference>
<dbReference type="InterPro" id="IPR041569">
    <property type="entry name" value="AAA_lid_3"/>
</dbReference>
<comment type="caution">
    <text evidence="5">The sequence shown here is derived from an EMBL/GenBank/DDBJ whole genome shotgun (WGS) entry which is preliminary data.</text>
</comment>
<dbReference type="Gene3D" id="3.40.50.300">
    <property type="entry name" value="P-loop containing nucleotide triphosphate hydrolases"/>
    <property type="match status" value="2"/>
</dbReference>
<keyword evidence="3" id="KW-0732">Signal</keyword>
<dbReference type="GO" id="GO:0005737">
    <property type="term" value="C:cytoplasm"/>
    <property type="evidence" value="ECO:0007669"/>
    <property type="project" value="TreeGrafter"/>
</dbReference>
<feature type="domain" description="AAA+ ATPase" evidence="4">
    <location>
        <begin position="277"/>
        <end position="436"/>
    </location>
</feature>
<dbReference type="SUPFAM" id="SSF52540">
    <property type="entry name" value="P-loop containing nucleoside triphosphate hydrolases"/>
    <property type="match status" value="2"/>
</dbReference>
<dbReference type="FunFam" id="3.40.50.300:FF:000661">
    <property type="entry name" value="calmodulin-interacting protein 111 isoform X1"/>
    <property type="match status" value="1"/>
</dbReference>
<dbReference type="InterPro" id="IPR003593">
    <property type="entry name" value="AAA+_ATPase"/>
</dbReference>
<feature type="domain" description="AAA+ ATPase" evidence="4">
    <location>
        <begin position="592"/>
        <end position="728"/>
    </location>
</feature>
<dbReference type="PANTHER" id="PTHR23077:SF27">
    <property type="entry name" value="ATPASE FAMILY GENE 2 PROTEIN HOMOLOG A"/>
    <property type="match status" value="1"/>
</dbReference>
<protein>
    <submittedName>
        <fullName evidence="5">AAA+-type ATPase</fullName>
    </submittedName>
</protein>
<dbReference type="Proteomes" id="UP001176517">
    <property type="component" value="Unassembled WGS sequence"/>
</dbReference>
<keyword evidence="2" id="KW-0067">ATP-binding</keyword>
<dbReference type="Pfam" id="PF17862">
    <property type="entry name" value="AAA_lid_3"/>
    <property type="match status" value="2"/>
</dbReference>
<dbReference type="Gene3D" id="1.10.8.60">
    <property type="match status" value="2"/>
</dbReference>
<dbReference type="Pfam" id="PF00004">
    <property type="entry name" value="AAA"/>
    <property type="match status" value="2"/>
</dbReference>
<accession>A0AAN6GT55</accession>
<keyword evidence="6" id="KW-1185">Reference proteome</keyword>
<organism evidence="5 6">
    <name type="scientific">Tilletia horrida</name>
    <dbReference type="NCBI Taxonomy" id="155126"/>
    <lineage>
        <taxon>Eukaryota</taxon>
        <taxon>Fungi</taxon>
        <taxon>Dikarya</taxon>
        <taxon>Basidiomycota</taxon>
        <taxon>Ustilaginomycotina</taxon>
        <taxon>Exobasidiomycetes</taxon>
        <taxon>Tilletiales</taxon>
        <taxon>Tilletiaceae</taxon>
        <taxon>Tilletia</taxon>
    </lineage>
</organism>
<reference evidence="5" key="1">
    <citation type="journal article" date="2023" name="PhytoFront">
        <title>Draft Genome Resources of Seven Strains of Tilletia horrida, Causal Agent of Kernel Smut of Rice.</title>
        <authorList>
            <person name="Khanal S."/>
            <person name="Antony Babu S."/>
            <person name="Zhou X.G."/>
        </authorList>
    </citation>
    <scope>NUCLEOTIDE SEQUENCE</scope>
    <source>
        <strain evidence="5">TX6</strain>
    </source>
</reference>